<accession>A0A1H3QUD8</accession>
<evidence type="ECO:0000256" key="2">
    <source>
        <dbReference type="ARBA" id="ARBA00022722"/>
    </source>
</evidence>
<dbReference type="Pfam" id="PF08340">
    <property type="entry name" value="YicC-like_C"/>
    <property type="match status" value="1"/>
</dbReference>
<evidence type="ECO:0000313" key="9">
    <source>
        <dbReference type="Proteomes" id="UP000198625"/>
    </source>
</evidence>
<evidence type="ECO:0000259" key="7">
    <source>
        <dbReference type="Pfam" id="PF08340"/>
    </source>
</evidence>
<dbReference type="Pfam" id="PF03755">
    <property type="entry name" value="YicC-like_N"/>
    <property type="match status" value="1"/>
</dbReference>
<dbReference type="InterPro" id="IPR005229">
    <property type="entry name" value="YicC/YloC-like"/>
</dbReference>
<dbReference type="PANTHER" id="PTHR30636:SF3">
    <property type="entry name" value="UPF0701 PROTEIN YICC"/>
    <property type="match status" value="1"/>
</dbReference>
<evidence type="ECO:0000259" key="6">
    <source>
        <dbReference type="Pfam" id="PF03755"/>
    </source>
</evidence>
<dbReference type="PANTHER" id="PTHR30636">
    <property type="entry name" value="UPF0701 PROTEIN YICC"/>
    <property type="match status" value="1"/>
</dbReference>
<gene>
    <name evidence="8" type="ORF">SAMN05660462_02097</name>
</gene>
<proteinExistence type="inferred from homology"/>
<feature type="domain" description="Endoribonuclease YicC-like C-terminal" evidence="7">
    <location>
        <begin position="195"/>
        <end position="315"/>
    </location>
</feature>
<dbReference type="InterPro" id="IPR013551">
    <property type="entry name" value="YicC-like_C"/>
</dbReference>
<organism evidence="8 9">
    <name type="scientific">Proteiniborus ethanoligenes</name>
    <dbReference type="NCBI Taxonomy" id="415015"/>
    <lineage>
        <taxon>Bacteria</taxon>
        <taxon>Bacillati</taxon>
        <taxon>Bacillota</taxon>
        <taxon>Clostridia</taxon>
        <taxon>Eubacteriales</taxon>
        <taxon>Proteiniborus</taxon>
    </lineage>
</organism>
<dbReference type="InterPro" id="IPR013527">
    <property type="entry name" value="YicC-like_N"/>
</dbReference>
<keyword evidence="4" id="KW-0378">Hydrolase</keyword>
<dbReference type="STRING" id="415015.SAMN05660462_02097"/>
<evidence type="ECO:0000256" key="4">
    <source>
        <dbReference type="ARBA" id="ARBA00022801"/>
    </source>
</evidence>
<keyword evidence="3" id="KW-0255">Endonuclease</keyword>
<protein>
    <submittedName>
        <fullName evidence="8">TIGR00255 family protein</fullName>
    </submittedName>
</protein>
<name>A0A1H3QUD8_9FIRM</name>
<dbReference type="Proteomes" id="UP000198625">
    <property type="component" value="Unassembled WGS sequence"/>
</dbReference>
<dbReference type="GO" id="GO:0004521">
    <property type="term" value="F:RNA endonuclease activity"/>
    <property type="evidence" value="ECO:0007669"/>
    <property type="project" value="InterPro"/>
</dbReference>
<evidence type="ECO:0000256" key="1">
    <source>
        <dbReference type="ARBA" id="ARBA00001968"/>
    </source>
</evidence>
<keyword evidence="2" id="KW-0540">Nuclease</keyword>
<reference evidence="8 9" key="1">
    <citation type="submission" date="2016-10" db="EMBL/GenBank/DDBJ databases">
        <authorList>
            <person name="de Groot N.N."/>
        </authorList>
    </citation>
    <scope>NUCLEOTIDE SEQUENCE [LARGE SCALE GENOMIC DNA]</scope>
    <source>
        <strain evidence="8 9">DSM 21650</strain>
    </source>
</reference>
<keyword evidence="9" id="KW-1185">Reference proteome</keyword>
<comment type="similarity">
    <text evidence="5">Belongs to the YicC/YloC family.</text>
</comment>
<dbReference type="EMBL" id="FNQE01000022">
    <property type="protein sequence ID" value="SDZ16893.1"/>
    <property type="molecule type" value="Genomic_DNA"/>
</dbReference>
<dbReference type="GO" id="GO:0016787">
    <property type="term" value="F:hydrolase activity"/>
    <property type="evidence" value="ECO:0007669"/>
    <property type="project" value="UniProtKB-KW"/>
</dbReference>
<dbReference type="AlphaFoldDB" id="A0A1H3QUD8"/>
<sequence>MVIDTGVFYGKIDYNSLGRMRNLIKSMTGFGRGEKNDGIRSFTVEIKSVNHRYNDTIVKMPKHIGYLEEKIKKQIRNVITRGRVETYINLEYVSEGDIEVKVDLPLAKSYKKAIDLLCEEIGVNSEYSIELFTRFPDILKTNKKEEDEDEIWLCLKDAVDIALKNLIFMREEEGLELSNNIKAKLLNINKIVGEIEKRAPEIVLEYKEKLWNRINELLEEKYEIDENKLANEVAFYADKSNIDEEIVRLYSHINQFIDTLDSGGSVGRKLDFLIQEMNREVNTIGSKVGDITITNYVVELKSEVEKIREQIQNIE</sequence>
<evidence type="ECO:0000256" key="3">
    <source>
        <dbReference type="ARBA" id="ARBA00022759"/>
    </source>
</evidence>
<evidence type="ECO:0000313" key="8">
    <source>
        <dbReference type="EMBL" id="SDZ16893.1"/>
    </source>
</evidence>
<feature type="domain" description="Endoribonuclease YicC-like N-terminal" evidence="6">
    <location>
        <begin position="24"/>
        <end position="178"/>
    </location>
</feature>
<evidence type="ECO:0000256" key="5">
    <source>
        <dbReference type="ARBA" id="ARBA00035648"/>
    </source>
</evidence>
<dbReference type="NCBIfam" id="TIGR00255">
    <property type="entry name" value="YicC/YloC family endoribonuclease"/>
    <property type="match status" value="1"/>
</dbReference>
<comment type="cofactor">
    <cofactor evidence="1">
        <name>a divalent metal cation</name>
        <dbReference type="ChEBI" id="CHEBI:60240"/>
    </cofactor>
</comment>